<dbReference type="EMBL" id="CM042047">
    <property type="protein sequence ID" value="KAI3772637.1"/>
    <property type="molecule type" value="Genomic_DNA"/>
</dbReference>
<accession>A0ACB9FN85</accession>
<reference evidence="1 2" key="2">
    <citation type="journal article" date="2022" name="Mol. Ecol. Resour.">
        <title>The genomes of chicory, endive, great burdock and yacon provide insights into Asteraceae paleo-polyploidization history and plant inulin production.</title>
        <authorList>
            <person name="Fan W."/>
            <person name="Wang S."/>
            <person name="Wang H."/>
            <person name="Wang A."/>
            <person name="Jiang F."/>
            <person name="Liu H."/>
            <person name="Zhao H."/>
            <person name="Xu D."/>
            <person name="Zhang Y."/>
        </authorList>
    </citation>
    <scope>NUCLEOTIDE SEQUENCE [LARGE SCALE GENOMIC DNA]</scope>
    <source>
        <strain evidence="2">cv. Niubang</strain>
    </source>
</reference>
<comment type="caution">
    <text evidence="1">The sequence shown here is derived from an EMBL/GenBank/DDBJ whole genome shotgun (WGS) entry which is preliminary data.</text>
</comment>
<sequence>MFIFLTQNLIFKCETIYDRTSSCKSMEESRVMAIAKSTRHELESRAMTTTNVLYFRFYSISTSYTSR</sequence>
<evidence type="ECO:0000313" key="2">
    <source>
        <dbReference type="Proteomes" id="UP001055879"/>
    </source>
</evidence>
<keyword evidence="2" id="KW-1185">Reference proteome</keyword>
<name>A0ACB9FN85_ARCLA</name>
<proteinExistence type="predicted"/>
<protein>
    <submittedName>
        <fullName evidence="1">Uncharacterized protein</fullName>
    </submittedName>
</protein>
<reference evidence="2" key="1">
    <citation type="journal article" date="2022" name="Mol. Ecol. Resour.">
        <title>The genomes of chicory, endive, great burdock and yacon provide insights into Asteraceae palaeo-polyploidization history and plant inulin production.</title>
        <authorList>
            <person name="Fan W."/>
            <person name="Wang S."/>
            <person name="Wang H."/>
            <person name="Wang A."/>
            <person name="Jiang F."/>
            <person name="Liu H."/>
            <person name="Zhao H."/>
            <person name="Xu D."/>
            <person name="Zhang Y."/>
        </authorList>
    </citation>
    <scope>NUCLEOTIDE SEQUENCE [LARGE SCALE GENOMIC DNA]</scope>
    <source>
        <strain evidence="2">cv. Niubang</strain>
    </source>
</reference>
<organism evidence="1 2">
    <name type="scientific">Arctium lappa</name>
    <name type="common">Greater burdock</name>
    <name type="synonym">Lappa major</name>
    <dbReference type="NCBI Taxonomy" id="4217"/>
    <lineage>
        <taxon>Eukaryota</taxon>
        <taxon>Viridiplantae</taxon>
        <taxon>Streptophyta</taxon>
        <taxon>Embryophyta</taxon>
        <taxon>Tracheophyta</taxon>
        <taxon>Spermatophyta</taxon>
        <taxon>Magnoliopsida</taxon>
        <taxon>eudicotyledons</taxon>
        <taxon>Gunneridae</taxon>
        <taxon>Pentapetalae</taxon>
        <taxon>asterids</taxon>
        <taxon>campanulids</taxon>
        <taxon>Asterales</taxon>
        <taxon>Asteraceae</taxon>
        <taxon>Carduoideae</taxon>
        <taxon>Cardueae</taxon>
        <taxon>Arctiinae</taxon>
        <taxon>Arctium</taxon>
    </lineage>
</organism>
<gene>
    <name evidence="1" type="ORF">L6452_03827</name>
</gene>
<evidence type="ECO:0000313" key="1">
    <source>
        <dbReference type="EMBL" id="KAI3772637.1"/>
    </source>
</evidence>
<dbReference type="Proteomes" id="UP001055879">
    <property type="component" value="Linkage Group LG01"/>
</dbReference>